<sequence length="383" mass="41843">MAGSTYDVIVVGAGSMGMSAGYELAKRGVKILLIDAFGPPHTEGSHHGETRLIRHAYSGDPVYSRLAALAHRLWTEIEDLTESTLLYPCGVLNIADRNISSFEDRITQAQANGMNAQRLNADEIRRRWPAWQIPDSFEGMYEPAAGILYSEKCLRSLRELALARGADLLTHTRVERICPGAKGSAVLTSQGTFYAARIVVTAGAWYGAISDMLDLPIRAVRKTVGWFNSASPDVKAGRFPGFTLHTKEGMYYGFPDTTGAGLKIGRHDTGVPWVPGEPLLSFGAWPEDERDLREILERYIPAAAGKLNIGSVCKYEMTPDEDFIIDRHPQHDSIWIAGGFSGHGFKFASVIGTILADLALTGQSDVDLSPFSLHRFADSSSIL</sequence>
<reference evidence="6 7" key="1">
    <citation type="submission" date="2023-07" db="EMBL/GenBank/DDBJ databases">
        <title>Paenibacillus sp. JX-17 nov. isolated from soil.</title>
        <authorList>
            <person name="Wan Y."/>
            <person name="Liu B."/>
        </authorList>
    </citation>
    <scope>NUCLEOTIDE SEQUENCE [LARGE SCALE GENOMIC DNA]</scope>
    <source>
        <strain evidence="6 7">JX-17</strain>
    </source>
</reference>
<organism evidence="6 7">
    <name type="scientific">Paenibacillus lacisoli</name>
    <dbReference type="NCBI Taxonomy" id="3064525"/>
    <lineage>
        <taxon>Bacteria</taxon>
        <taxon>Bacillati</taxon>
        <taxon>Bacillota</taxon>
        <taxon>Bacilli</taxon>
        <taxon>Bacillales</taxon>
        <taxon>Paenibacillaceae</taxon>
        <taxon>Paenibacillus</taxon>
    </lineage>
</organism>
<evidence type="ECO:0000259" key="5">
    <source>
        <dbReference type="Pfam" id="PF01266"/>
    </source>
</evidence>
<accession>A0ABT9CFH4</accession>
<keyword evidence="4 6" id="KW-0560">Oxidoreductase</keyword>
<keyword evidence="2" id="KW-0285">Flavoprotein</keyword>
<dbReference type="Pfam" id="PF01266">
    <property type="entry name" value="DAO"/>
    <property type="match status" value="1"/>
</dbReference>
<dbReference type="EMBL" id="JAUQTB010000011">
    <property type="protein sequence ID" value="MDO7908010.1"/>
    <property type="molecule type" value="Genomic_DNA"/>
</dbReference>
<comment type="caution">
    <text evidence="6">The sequence shown here is derived from an EMBL/GenBank/DDBJ whole genome shotgun (WGS) entry which is preliminary data.</text>
</comment>
<keyword evidence="3" id="KW-0274">FAD</keyword>
<keyword evidence="7" id="KW-1185">Reference proteome</keyword>
<dbReference type="Gene3D" id="3.50.50.60">
    <property type="entry name" value="FAD/NAD(P)-binding domain"/>
    <property type="match status" value="1"/>
</dbReference>
<dbReference type="InterPro" id="IPR006076">
    <property type="entry name" value="FAD-dep_OxRdtase"/>
</dbReference>
<dbReference type="PANTHER" id="PTHR10961">
    <property type="entry name" value="PEROXISOMAL SARCOSINE OXIDASE"/>
    <property type="match status" value="1"/>
</dbReference>
<dbReference type="SUPFAM" id="SSF51905">
    <property type="entry name" value="FAD/NAD(P)-binding domain"/>
    <property type="match status" value="1"/>
</dbReference>
<dbReference type="SUPFAM" id="SSF54373">
    <property type="entry name" value="FAD-linked reductases, C-terminal domain"/>
    <property type="match status" value="1"/>
</dbReference>
<dbReference type="Proteomes" id="UP001240171">
    <property type="component" value="Unassembled WGS sequence"/>
</dbReference>
<gene>
    <name evidence="6" type="primary">solA</name>
    <name evidence="6" type="ORF">Q5741_16480</name>
</gene>
<evidence type="ECO:0000256" key="2">
    <source>
        <dbReference type="ARBA" id="ARBA00022630"/>
    </source>
</evidence>
<evidence type="ECO:0000313" key="6">
    <source>
        <dbReference type="EMBL" id="MDO7908010.1"/>
    </source>
</evidence>
<evidence type="ECO:0000256" key="4">
    <source>
        <dbReference type="ARBA" id="ARBA00023002"/>
    </source>
</evidence>
<name>A0ABT9CFH4_9BACL</name>
<evidence type="ECO:0000256" key="1">
    <source>
        <dbReference type="ARBA" id="ARBA00001974"/>
    </source>
</evidence>
<dbReference type="Gene3D" id="3.30.9.10">
    <property type="entry name" value="D-Amino Acid Oxidase, subunit A, domain 2"/>
    <property type="match status" value="1"/>
</dbReference>
<comment type="cofactor">
    <cofactor evidence="1">
        <name>FAD</name>
        <dbReference type="ChEBI" id="CHEBI:57692"/>
    </cofactor>
</comment>
<evidence type="ECO:0000313" key="7">
    <source>
        <dbReference type="Proteomes" id="UP001240171"/>
    </source>
</evidence>
<feature type="domain" description="FAD dependent oxidoreductase" evidence="5">
    <location>
        <begin position="7"/>
        <end position="358"/>
    </location>
</feature>
<proteinExistence type="predicted"/>
<dbReference type="PANTHER" id="PTHR10961:SF7">
    <property type="entry name" value="FAD DEPENDENT OXIDOREDUCTASE DOMAIN-CONTAINING PROTEIN"/>
    <property type="match status" value="1"/>
</dbReference>
<dbReference type="NCBIfam" id="NF008425">
    <property type="entry name" value="PRK11259.1"/>
    <property type="match status" value="1"/>
</dbReference>
<protein>
    <submittedName>
        <fullName evidence="6">N-methyl-L-tryptophan oxidase</fullName>
        <ecNumber evidence="6">1.5.3.2</ecNumber>
    </submittedName>
</protein>
<evidence type="ECO:0000256" key="3">
    <source>
        <dbReference type="ARBA" id="ARBA00022827"/>
    </source>
</evidence>
<dbReference type="EC" id="1.5.3.2" evidence="6"/>
<dbReference type="InterPro" id="IPR036188">
    <property type="entry name" value="FAD/NAD-bd_sf"/>
</dbReference>
<dbReference type="GO" id="GO:0050131">
    <property type="term" value="F:N-methyl-L-amino-acid oxidase activity"/>
    <property type="evidence" value="ECO:0007669"/>
    <property type="project" value="UniProtKB-EC"/>
</dbReference>
<dbReference type="InterPro" id="IPR045170">
    <property type="entry name" value="MTOX"/>
</dbReference>